<dbReference type="AlphaFoldDB" id="A0A0N5AWS7"/>
<name>A0A0N5AWS7_9BILA</name>
<keyword evidence="1" id="KW-1185">Reference proteome</keyword>
<dbReference type="WBParaSite" id="SMUV_0000938801-mRNA-1">
    <property type="protein sequence ID" value="SMUV_0000938801-mRNA-1"/>
    <property type="gene ID" value="SMUV_0000938801"/>
</dbReference>
<accession>A0A0N5AWS7</accession>
<reference evidence="2" key="1">
    <citation type="submission" date="2017-02" db="UniProtKB">
        <authorList>
            <consortium name="WormBaseParasite"/>
        </authorList>
    </citation>
    <scope>IDENTIFICATION</scope>
</reference>
<evidence type="ECO:0000313" key="2">
    <source>
        <dbReference type="WBParaSite" id="SMUV_0000938801-mRNA-1"/>
    </source>
</evidence>
<proteinExistence type="predicted"/>
<sequence>MDPADKLARLLQALTGSVKKLQLLSVRANLCDETVQEYLEDAIMEKLPPWLMSQIHLRRDMVEEWNLSQLRKALQQIRRSRMEICQRKGFKIPSVLKAGKTSEAKGSELAEERVFSVFTMHSPAKSFPTDGNEDTKSAGIINRYINIYPLTQNSHCPNNDGSDFTFPAIIGPIVVLINQVQSGFTEVPSSRVMETECKKGNERPTERINITLWNEVHLKFFRVPPEERSWVKKVKRKSNFEWSMKISKPDGQITNQELQPTQYKLQH</sequence>
<organism evidence="1 2">
    <name type="scientific">Syphacia muris</name>
    <dbReference type="NCBI Taxonomy" id="451379"/>
    <lineage>
        <taxon>Eukaryota</taxon>
        <taxon>Metazoa</taxon>
        <taxon>Ecdysozoa</taxon>
        <taxon>Nematoda</taxon>
        <taxon>Chromadorea</taxon>
        <taxon>Rhabditida</taxon>
        <taxon>Spirurina</taxon>
        <taxon>Oxyuridomorpha</taxon>
        <taxon>Oxyuroidea</taxon>
        <taxon>Oxyuridae</taxon>
        <taxon>Syphacia</taxon>
    </lineage>
</organism>
<protein>
    <submittedName>
        <fullName evidence="2">Chromosome 3 open reading frame 20</fullName>
    </submittedName>
</protein>
<evidence type="ECO:0000313" key="1">
    <source>
        <dbReference type="Proteomes" id="UP000046393"/>
    </source>
</evidence>
<dbReference type="Proteomes" id="UP000046393">
    <property type="component" value="Unplaced"/>
</dbReference>